<comment type="caution">
    <text evidence="2">The sequence shown here is derived from an EMBL/GenBank/DDBJ whole genome shotgun (WGS) entry which is preliminary data.</text>
</comment>
<dbReference type="RefSeq" id="WP_277863055.1">
    <property type="nucleotide sequence ID" value="NZ_JARRAG010000002.1"/>
</dbReference>
<proteinExistence type="inferred from homology"/>
<reference evidence="2 3" key="1">
    <citation type="submission" date="2023-03" db="EMBL/GenBank/DDBJ databases">
        <title>Paludisphaera mucosa sp. nov. a novel planctomycete from northern fen.</title>
        <authorList>
            <person name="Ivanova A."/>
        </authorList>
    </citation>
    <scope>NUCLEOTIDE SEQUENCE [LARGE SCALE GENOMIC DNA]</scope>
    <source>
        <strain evidence="2 3">Pla2</strain>
    </source>
</reference>
<dbReference type="InterPro" id="IPR011659">
    <property type="entry name" value="WD40"/>
</dbReference>
<dbReference type="Gene3D" id="2.120.10.30">
    <property type="entry name" value="TolB, C-terminal domain"/>
    <property type="match status" value="2"/>
</dbReference>
<dbReference type="Proteomes" id="UP001216907">
    <property type="component" value="Unassembled WGS sequence"/>
</dbReference>
<keyword evidence="2" id="KW-0418">Kinase</keyword>
<name>A0ABT6FGR8_9BACT</name>
<evidence type="ECO:0000256" key="1">
    <source>
        <dbReference type="ARBA" id="ARBA00009820"/>
    </source>
</evidence>
<accession>A0ABT6FGR8</accession>
<gene>
    <name evidence="2" type="ORF">PZE19_23580</name>
</gene>
<comment type="similarity">
    <text evidence="1">Belongs to the TolB family.</text>
</comment>
<evidence type="ECO:0000313" key="2">
    <source>
        <dbReference type="EMBL" id="MDG3006762.1"/>
    </source>
</evidence>
<dbReference type="EMBL" id="JARRAG010000002">
    <property type="protein sequence ID" value="MDG3006762.1"/>
    <property type="molecule type" value="Genomic_DNA"/>
</dbReference>
<keyword evidence="3" id="KW-1185">Reference proteome</keyword>
<dbReference type="PANTHER" id="PTHR36842">
    <property type="entry name" value="PROTEIN TOLB HOMOLOG"/>
    <property type="match status" value="1"/>
</dbReference>
<keyword evidence="2" id="KW-0808">Transferase</keyword>
<organism evidence="2 3">
    <name type="scientific">Paludisphaera mucosa</name>
    <dbReference type="NCBI Taxonomy" id="3030827"/>
    <lineage>
        <taxon>Bacteria</taxon>
        <taxon>Pseudomonadati</taxon>
        <taxon>Planctomycetota</taxon>
        <taxon>Planctomycetia</taxon>
        <taxon>Isosphaerales</taxon>
        <taxon>Isosphaeraceae</taxon>
        <taxon>Paludisphaera</taxon>
    </lineage>
</organism>
<dbReference type="InterPro" id="IPR011042">
    <property type="entry name" value="6-blade_b-propeller_TolB-like"/>
</dbReference>
<evidence type="ECO:0000313" key="3">
    <source>
        <dbReference type="Proteomes" id="UP001216907"/>
    </source>
</evidence>
<keyword evidence="2" id="KW-0723">Serine/threonine-protein kinase</keyword>
<dbReference type="Pfam" id="PF07676">
    <property type="entry name" value="PD40"/>
    <property type="match status" value="2"/>
</dbReference>
<dbReference type="SUPFAM" id="SSF69304">
    <property type="entry name" value="Tricorn protease N-terminal domain"/>
    <property type="match status" value="1"/>
</dbReference>
<protein>
    <submittedName>
        <fullName evidence="2">Serine/threonine protein kinase</fullName>
    </submittedName>
</protein>
<dbReference type="PANTHER" id="PTHR36842:SF1">
    <property type="entry name" value="PROTEIN TOLB"/>
    <property type="match status" value="1"/>
</dbReference>
<dbReference type="GO" id="GO:0004674">
    <property type="term" value="F:protein serine/threonine kinase activity"/>
    <property type="evidence" value="ECO:0007669"/>
    <property type="project" value="UniProtKB-KW"/>
</dbReference>
<sequence length="415" mass="45891">MKTVSMQGRREFLAAAGLSSLFAGLARSTQAADDPPRRNRLFFTSQGKTGLVNADGTGLRYLEFDKPGQATWQPGAVFPDGRRVLILSMEPRRDGPGRPFGEYYTQTPTHIWIHDLETGSLEEICTKDRLAPFETPALLLGGSERILVQVVRKNVGQIFSMRLDGSDPLEFTRADEGLPYGMSLSPDGKRVAFHLAGPQGYQVWTSDADGANRVRIAAQPGHLYFGTSWSPDGRWILYVDCKPGEDPGHDWADVCVGRADGGEHRVLTRGKSMWFAATYGDPKTRGGGSNVPAWGRDGSILFPRRLPDSKPAWEFQAQRPDVDHFNRDYRPELARGGAEICRLDPRDGRETLLTHSDPPVWDFRASESPDGRFVAFCRATTGGAPAIWVMDADGENPRLITRGVDDLGADHPRWL</sequence>